<dbReference type="PANTHER" id="PTHR48064">
    <property type="entry name" value="OS01G0750400 PROTEIN"/>
    <property type="match status" value="1"/>
</dbReference>
<comment type="subcellular location">
    <subcellularLocation>
        <location evidence="1">Cytoplasm</location>
        <location evidence="1">Cytoskeleton</location>
        <location evidence="1">Cilium axoneme</location>
    </subcellularLocation>
</comment>
<gene>
    <name evidence="2" type="ORF">BQ4739_LOCUS17275</name>
</gene>
<evidence type="ECO:0000313" key="3">
    <source>
        <dbReference type="Proteomes" id="UP000256970"/>
    </source>
</evidence>
<dbReference type="EMBL" id="FNXT01001270">
    <property type="protein sequence ID" value="SZX76911.1"/>
    <property type="molecule type" value="Genomic_DNA"/>
</dbReference>
<dbReference type="InterPro" id="IPR032675">
    <property type="entry name" value="LRR_dom_sf"/>
</dbReference>
<dbReference type="Gene3D" id="3.80.10.10">
    <property type="entry name" value="Ribonuclease Inhibitor"/>
    <property type="match status" value="1"/>
</dbReference>
<dbReference type="SUPFAM" id="SSF52047">
    <property type="entry name" value="RNI-like"/>
    <property type="match status" value="1"/>
</dbReference>
<evidence type="ECO:0000256" key="1">
    <source>
        <dbReference type="ARBA" id="ARBA00004430"/>
    </source>
</evidence>
<keyword evidence="3" id="KW-1185">Reference proteome</keyword>
<evidence type="ECO:0000313" key="2">
    <source>
        <dbReference type="EMBL" id="SZX76911.1"/>
    </source>
</evidence>
<dbReference type="STRING" id="3088.A0A383WHL2"/>
<protein>
    <submittedName>
        <fullName evidence="2">Uncharacterized protein</fullName>
    </submittedName>
</protein>
<accession>A0A383WHL2</accession>
<dbReference type="GO" id="GO:0005930">
    <property type="term" value="C:axoneme"/>
    <property type="evidence" value="ECO:0007669"/>
    <property type="project" value="UniProtKB-SubCell"/>
</dbReference>
<dbReference type="PANTHER" id="PTHR48064:SF1">
    <property type="entry name" value="RECEPTOR-LIKE PROTEIN 51-RELATED"/>
    <property type="match status" value="1"/>
</dbReference>
<dbReference type="Proteomes" id="UP000256970">
    <property type="component" value="Unassembled WGS sequence"/>
</dbReference>
<sequence>MPAPATAAATATATAAALETKEQQQGQQQQQQECGLVRQQQGLLRLASFSNNLPGAPSMLAALSTGHLTHLHLLLQRSTAAEGVWLAAALPQLTSLQQVHLGARYRTSGSWLAATSHLTRLTSRKVTEHLTAAIRPGQTVLPPQLQSLRVANYVKGDVLAAVAPLQQLRLLHLRVDFLQQLLLRLGKLPSLQHLSLEYCEVEHAAGTAAAWPLLPQLQALDVWWDDGDADLPDDMAVIWAGALACMGLTRLCLGAQNREYDSDSVAVCVGLARLTRLKELTLHSCTSLVPGDAQALTALTALTRLALNGVEGVEEADIAALARSMPQLQHLELGGLDLSSVAFMAAVGTLTQLTELFLENSDMTEQSLLQLTGLVHLQVLHPPPYYGGVMKETVDRLWSAVWKQRQLL</sequence>
<dbReference type="AlphaFoldDB" id="A0A383WHL2"/>
<name>A0A383WHL2_TETOB</name>
<reference evidence="2 3" key="1">
    <citation type="submission" date="2016-10" db="EMBL/GenBank/DDBJ databases">
        <authorList>
            <person name="Cai Z."/>
        </authorList>
    </citation>
    <scope>NUCLEOTIDE SEQUENCE [LARGE SCALE GENOMIC DNA]</scope>
</reference>
<dbReference type="InterPro" id="IPR053038">
    <property type="entry name" value="RLP_Defense"/>
</dbReference>
<proteinExistence type="predicted"/>
<organism evidence="2 3">
    <name type="scientific">Tetradesmus obliquus</name>
    <name type="common">Green alga</name>
    <name type="synonym">Acutodesmus obliquus</name>
    <dbReference type="NCBI Taxonomy" id="3088"/>
    <lineage>
        <taxon>Eukaryota</taxon>
        <taxon>Viridiplantae</taxon>
        <taxon>Chlorophyta</taxon>
        <taxon>core chlorophytes</taxon>
        <taxon>Chlorophyceae</taxon>
        <taxon>CS clade</taxon>
        <taxon>Sphaeropleales</taxon>
        <taxon>Scenedesmaceae</taxon>
        <taxon>Tetradesmus</taxon>
    </lineage>
</organism>